<evidence type="ECO:0000313" key="2">
    <source>
        <dbReference type="Proteomes" id="UP001418796"/>
    </source>
</evidence>
<keyword evidence="2" id="KW-1185">Reference proteome</keyword>
<comment type="caution">
    <text evidence="1">The sequence shown here is derived from an EMBL/GenBank/DDBJ whole genome shotgun (WGS) entry which is preliminary data.</text>
</comment>
<proteinExistence type="predicted"/>
<sequence length="362" mass="42440">MKTLIPAEEVGVQCVDWYRCIVAQNYVDADALRLKAKKSIQNMQPDDKVIAFYSLVEYRHNLMRKNLDSQLDEKKLEEIGQMDPLLMFYSYFMSGLGEFYKAHYKAAIRLYIKAESLLEHVADPFEKAEFFQRIGEGYYRIYQYTFAESYIERALDIFMVEPDYKEKELDNRHLLAAITSERNLEQKAEEQYVNLIKEAEGYPLPLALIYQSFAFHYLRKNNQNQAKEYIMRALDSPGHSSTINGMKSKGELAFIHLRMGKMGQALPLLEEVESEADKVCDIEYRLRCLINRHLYVEFNQDKVDEGINQMVEAELYFDAIEVCQDVSRFYESQEDHVKALHYMKRAFHLKGFQFTIGGEVAE</sequence>
<evidence type="ECO:0008006" key="3">
    <source>
        <dbReference type="Google" id="ProtNLM"/>
    </source>
</evidence>
<dbReference type="Proteomes" id="UP001418796">
    <property type="component" value="Unassembled WGS sequence"/>
</dbReference>
<dbReference type="Pfam" id="PF18801">
    <property type="entry name" value="RapH_N"/>
    <property type="match status" value="1"/>
</dbReference>
<protein>
    <recommendedName>
        <fullName evidence="3">Response regulator aspartate phosphatase</fullName>
    </recommendedName>
</protein>
<reference evidence="1 2" key="1">
    <citation type="submission" date="2024-03" db="EMBL/GenBank/DDBJ databases">
        <title>Bacilli Hybrid Assemblies.</title>
        <authorList>
            <person name="Kovac J."/>
        </authorList>
    </citation>
    <scope>NUCLEOTIDE SEQUENCE [LARGE SCALE GENOMIC DNA]</scope>
    <source>
        <strain evidence="1 2">FSL R7-0666</strain>
    </source>
</reference>
<dbReference type="InterPro" id="IPR011990">
    <property type="entry name" value="TPR-like_helical_dom_sf"/>
</dbReference>
<accession>A0ABU9VD55</accession>
<name>A0ABU9VD55_9BACI</name>
<evidence type="ECO:0000313" key="1">
    <source>
        <dbReference type="EMBL" id="MEN0641821.1"/>
    </source>
</evidence>
<dbReference type="EMBL" id="JBCITK010000001">
    <property type="protein sequence ID" value="MEN0641821.1"/>
    <property type="molecule type" value="Genomic_DNA"/>
</dbReference>
<gene>
    <name evidence="1" type="ORF">MKY91_01415</name>
</gene>
<dbReference type="Gene3D" id="1.25.40.10">
    <property type="entry name" value="Tetratricopeptide repeat domain"/>
    <property type="match status" value="1"/>
</dbReference>
<organism evidence="1 2">
    <name type="scientific">Alkalicoccobacillus gibsonii</name>
    <dbReference type="NCBI Taxonomy" id="79881"/>
    <lineage>
        <taxon>Bacteria</taxon>
        <taxon>Bacillati</taxon>
        <taxon>Bacillota</taxon>
        <taxon>Bacilli</taxon>
        <taxon>Bacillales</taxon>
        <taxon>Bacillaceae</taxon>
        <taxon>Alkalicoccobacillus</taxon>
    </lineage>
</organism>
<dbReference type="RefSeq" id="WP_343129006.1">
    <property type="nucleotide sequence ID" value="NZ_JBCITK010000001.1"/>
</dbReference>
<dbReference type="SUPFAM" id="SSF48452">
    <property type="entry name" value="TPR-like"/>
    <property type="match status" value="1"/>
</dbReference>